<dbReference type="InterPro" id="IPR013751">
    <property type="entry name" value="ACP_syn_III_N"/>
</dbReference>
<evidence type="ECO:0000259" key="5">
    <source>
        <dbReference type="Pfam" id="PF08541"/>
    </source>
</evidence>
<keyword evidence="8" id="KW-1185">Reference proteome</keyword>
<evidence type="ECO:0000313" key="8">
    <source>
        <dbReference type="Proteomes" id="UP000644020"/>
    </source>
</evidence>
<evidence type="ECO:0000313" key="7">
    <source>
        <dbReference type="EMBL" id="GHA72331.1"/>
    </source>
</evidence>
<organism evidence="7 8">
    <name type="scientific">Streptomyces termitum</name>
    <dbReference type="NCBI Taxonomy" id="67368"/>
    <lineage>
        <taxon>Bacteria</taxon>
        <taxon>Bacillati</taxon>
        <taxon>Actinomycetota</taxon>
        <taxon>Actinomycetes</taxon>
        <taxon>Kitasatosporales</taxon>
        <taxon>Streptomycetaceae</taxon>
        <taxon>Streptomyces</taxon>
    </lineage>
</organism>
<evidence type="ECO:0000256" key="2">
    <source>
        <dbReference type="ARBA" id="ARBA00022679"/>
    </source>
</evidence>
<dbReference type="Proteomes" id="UP000644020">
    <property type="component" value="Unassembled WGS sequence"/>
</dbReference>
<dbReference type="GO" id="GO:0004315">
    <property type="term" value="F:3-oxoacyl-[acyl-carrier-protein] synthase activity"/>
    <property type="evidence" value="ECO:0007669"/>
    <property type="project" value="InterPro"/>
</dbReference>
<dbReference type="InterPro" id="IPR013747">
    <property type="entry name" value="ACP_syn_III_C"/>
</dbReference>
<proteinExistence type="predicted"/>
<sequence length="380" mass="39847">MTGPTGTAPKLTGTGTGDTGIHTGTGTGGSTGTDLRTGTRTGGGAVTGIGIRAVGVCLPQHEVTNARLVERFDTTDAWMRERLGITGRRVAGPGEHTSDLGLGAFEDACKRAGVEPSDIDLLICCTFTPDHMVPAVAALILRKAQLRGVPGFDVNAGGCAGGLFALDVGHKYLESGQYERVAVVVADTVAQLNDPDDRTQHAIFGDGAACYLLERCEGSPGIGPTLLGTDPERYYTAYIERVAEEGRPNRFSGANVTRMDARGVKDFALTVVPGFVDDVLAAADTTLDAVDLIVTHQANPVLVRELVRHLGQPEEKTVVVADRYGNTSGSSVVIALAEAERTGRLSPGDRVLLLGFGAGMSYGGTVVHWCGADAFPRREW</sequence>
<dbReference type="PANTHER" id="PTHR34069:SF3">
    <property type="entry name" value="ACYL-COA:ACYL-COA ALKYLTRANSFERASE"/>
    <property type="match status" value="1"/>
</dbReference>
<dbReference type="InterPro" id="IPR016039">
    <property type="entry name" value="Thiolase-like"/>
</dbReference>
<accession>A0A918SXR7</accession>
<feature type="compositionally biased region" description="Gly residues" evidence="4">
    <location>
        <begin position="14"/>
        <end position="31"/>
    </location>
</feature>
<feature type="domain" description="Beta-ketoacyl-[acyl-carrier-protein] synthase III C-terminal" evidence="5">
    <location>
        <begin position="280"/>
        <end position="369"/>
    </location>
</feature>
<evidence type="ECO:0000256" key="3">
    <source>
        <dbReference type="ARBA" id="ARBA00023315"/>
    </source>
</evidence>
<name>A0A918SXR7_9ACTN</name>
<dbReference type="PANTHER" id="PTHR34069">
    <property type="entry name" value="3-OXOACYL-[ACYL-CARRIER-PROTEIN] SYNTHASE 3"/>
    <property type="match status" value="1"/>
</dbReference>
<dbReference type="EMBL" id="BMUL01000003">
    <property type="protein sequence ID" value="GHA72331.1"/>
    <property type="molecule type" value="Genomic_DNA"/>
</dbReference>
<reference evidence="7" key="1">
    <citation type="journal article" date="2014" name="Int. J. Syst. Evol. Microbiol.">
        <title>Complete genome sequence of Corynebacterium casei LMG S-19264T (=DSM 44701T), isolated from a smear-ripened cheese.</title>
        <authorList>
            <consortium name="US DOE Joint Genome Institute (JGI-PGF)"/>
            <person name="Walter F."/>
            <person name="Albersmeier A."/>
            <person name="Kalinowski J."/>
            <person name="Ruckert C."/>
        </authorList>
    </citation>
    <scope>NUCLEOTIDE SEQUENCE</scope>
    <source>
        <strain evidence="7">JCM 4518</strain>
    </source>
</reference>
<feature type="region of interest" description="Disordered" evidence="4">
    <location>
        <begin position="1"/>
        <end position="41"/>
    </location>
</feature>
<dbReference type="GO" id="GO:0044550">
    <property type="term" value="P:secondary metabolite biosynthetic process"/>
    <property type="evidence" value="ECO:0007669"/>
    <property type="project" value="TreeGrafter"/>
</dbReference>
<reference evidence="7" key="2">
    <citation type="submission" date="2020-09" db="EMBL/GenBank/DDBJ databases">
        <authorList>
            <person name="Sun Q."/>
            <person name="Ohkuma M."/>
        </authorList>
    </citation>
    <scope>NUCLEOTIDE SEQUENCE</scope>
    <source>
        <strain evidence="7">JCM 4518</strain>
    </source>
</reference>
<dbReference type="CDD" id="cd00830">
    <property type="entry name" value="KAS_III"/>
    <property type="match status" value="1"/>
</dbReference>
<dbReference type="Pfam" id="PF08541">
    <property type="entry name" value="ACP_syn_III_C"/>
    <property type="match status" value="1"/>
</dbReference>
<evidence type="ECO:0000256" key="4">
    <source>
        <dbReference type="SAM" id="MobiDB-lite"/>
    </source>
</evidence>
<dbReference type="RefSeq" id="WP_189975608.1">
    <property type="nucleotide sequence ID" value="NZ_BMUL01000003.1"/>
</dbReference>
<protein>
    <submittedName>
        <fullName evidence="7">3-oxoacyl-[acyl-carrier-protein] synthase 3 protein 2</fullName>
    </submittedName>
</protein>
<keyword evidence="2" id="KW-0808">Transferase</keyword>
<dbReference type="GO" id="GO:0006633">
    <property type="term" value="P:fatty acid biosynthetic process"/>
    <property type="evidence" value="ECO:0007669"/>
    <property type="project" value="InterPro"/>
</dbReference>
<keyword evidence="3" id="KW-0012">Acyltransferase</keyword>
<feature type="domain" description="Beta-ketoacyl-[acyl-carrier-protein] synthase III N-terminal" evidence="6">
    <location>
        <begin position="152"/>
        <end position="230"/>
    </location>
</feature>
<dbReference type="NCBIfam" id="NF006829">
    <property type="entry name" value="PRK09352.1"/>
    <property type="match status" value="1"/>
</dbReference>
<evidence type="ECO:0000256" key="1">
    <source>
        <dbReference type="ARBA" id="ARBA00022490"/>
    </source>
</evidence>
<dbReference type="SUPFAM" id="SSF53901">
    <property type="entry name" value="Thiolase-like"/>
    <property type="match status" value="1"/>
</dbReference>
<evidence type="ECO:0000259" key="6">
    <source>
        <dbReference type="Pfam" id="PF08545"/>
    </source>
</evidence>
<gene>
    <name evidence="7" type="primary">fabH2</name>
    <name evidence="7" type="ORF">GCM10010305_13230</name>
</gene>
<keyword evidence="1" id="KW-0963">Cytoplasm</keyword>
<dbReference type="Pfam" id="PF08545">
    <property type="entry name" value="ACP_syn_III"/>
    <property type="match status" value="1"/>
</dbReference>
<dbReference type="Gene3D" id="3.40.47.10">
    <property type="match status" value="1"/>
</dbReference>
<comment type="caution">
    <text evidence="7">The sequence shown here is derived from an EMBL/GenBank/DDBJ whole genome shotgun (WGS) entry which is preliminary data.</text>
</comment>
<dbReference type="AlphaFoldDB" id="A0A918SXR7"/>